<evidence type="ECO:0000313" key="5">
    <source>
        <dbReference type="Proteomes" id="UP001141806"/>
    </source>
</evidence>
<feature type="compositionally biased region" description="Polar residues" evidence="1">
    <location>
        <begin position="235"/>
        <end position="248"/>
    </location>
</feature>
<accession>A0A9Q0QZN6</accession>
<sequence>MASLTPGILLKLLQSMNSETKVAGEHRSVLLQVIGIVPALAGSDLWPNHGFYVQLSDSSNSTYVSLSDRDTDLILTNRLQLGQFAYVDHLEFDSPPVPRVCGIRPISGRHPFVGSPEPLVARISPSKRGYVIQPISDSDSASLDRPIAPFLFVPPPICKPECGDLIHDPPPPPHRQGPADKDHHRSRPALVQRDSNVCVVPVGGGDGNGNAPSKPTYSGGNYTKPQQEKPRRFSSPASAKQQRSTSAGKRTEREPSPARKANSRSGSPAPSKCVVPSLVVARDENRKTSREPAIFVPSRYRQPSPTGRKQASPSARRTSVSPGRRLSGGLKVSPVIAATADSASKKKMATIVAGISKVSEALVGSSKTMRKSWDEPPAAAPAAEQKARATSRYNKPDLQTIMRTQVAFSRRLSDANGGLSHQELASTNEKSIPCKVEGHLVAEKHGSTTPTITVHDRKWTDGSVPLDAVPAGLARLGKDALKRRVLASTAAAEALEEASVTESIVRCLSLFSNLCWSAKAENPLPTIDRFLSVYENVLNSTAIAESVAMSHSSDRPDTFVLTERLKSISLWVEAALATDLEVVSLISDQTGNNSKIQSLEKLSKTVVDAWPSPSRMSDYKKQSLSTSRNHLKAPASSCDPIDGSWSRGSGVKETMELARNLQKEMEIWFLQFVEESLDAGFKVCGVSTDGFGVFQQENGSIAAVLSQLKHVNDWLDHVIGKREVLLTEKIERLKRKIYGFVIQHMGTALDDSLSIA</sequence>
<dbReference type="PANTHER" id="PTHR31928:SF3">
    <property type="entry name" value="EXPRESSED PROTEIN"/>
    <property type="match status" value="1"/>
</dbReference>
<dbReference type="InterPro" id="IPR010341">
    <property type="entry name" value="DUF936_pln"/>
</dbReference>
<dbReference type="InterPro" id="IPR049172">
    <property type="entry name" value="DUF6857_pln"/>
</dbReference>
<evidence type="ECO:0000256" key="1">
    <source>
        <dbReference type="SAM" id="MobiDB-lite"/>
    </source>
</evidence>
<dbReference type="PANTHER" id="PTHR31928">
    <property type="entry name" value="EXPRESSED PROTEIN"/>
    <property type="match status" value="1"/>
</dbReference>
<keyword evidence="5" id="KW-1185">Reference proteome</keyword>
<feature type="region of interest" description="Disordered" evidence="1">
    <location>
        <begin position="162"/>
        <end position="328"/>
    </location>
</feature>
<proteinExistence type="predicted"/>
<reference evidence="4" key="1">
    <citation type="journal article" date="2023" name="Plant J.">
        <title>The genome of the king protea, Protea cynaroides.</title>
        <authorList>
            <person name="Chang J."/>
            <person name="Duong T.A."/>
            <person name="Schoeman C."/>
            <person name="Ma X."/>
            <person name="Roodt D."/>
            <person name="Barker N."/>
            <person name="Li Z."/>
            <person name="Van de Peer Y."/>
            <person name="Mizrachi E."/>
        </authorList>
    </citation>
    <scope>NUCLEOTIDE SEQUENCE</scope>
    <source>
        <tissue evidence="4">Young leaves</tissue>
    </source>
</reference>
<feature type="region of interest" description="Disordered" evidence="1">
    <location>
        <begin position="618"/>
        <end position="644"/>
    </location>
</feature>
<evidence type="ECO:0000259" key="2">
    <source>
        <dbReference type="Pfam" id="PF06075"/>
    </source>
</evidence>
<feature type="compositionally biased region" description="Polar residues" evidence="1">
    <location>
        <begin position="211"/>
        <end position="225"/>
    </location>
</feature>
<dbReference type="AlphaFoldDB" id="A0A9Q0QZN6"/>
<protein>
    <submittedName>
        <fullName evidence="4">Uncharacterized protein</fullName>
    </submittedName>
</protein>
<dbReference type="InterPro" id="IPR048297">
    <property type="entry name" value="DUF936_dom_pln"/>
</dbReference>
<evidence type="ECO:0000259" key="3">
    <source>
        <dbReference type="Pfam" id="PF21647"/>
    </source>
</evidence>
<feature type="compositionally biased region" description="Polar residues" evidence="1">
    <location>
        <begin position="301"/>
        <end position="321"/>
    </location>
</feature>
<dbReference type="Pfam" id="PF21647">
    <property type="entry name" value="DUF6857"/>
    <property type="match status" value="1"/>
</dbReference>
<feature type="region of interest" description="Disordered" evidence="1">
    <location>
        <begin position="366"/>
        <end position="396"/>
    </location>
</feature>
<feature type="compositionally biased region" description="Basic and acidic residues" evidence="1">
    <location>
        <begin position="281"/>
        <end position="290"/>
    </location>
</feature>
<evidence type="ECO:0000313" key="4">
    <source>
        <dbReference type="EMBL" id="KAJ4977652.1"/>
    </source>
</evidence>
<dbReference type="OrthoDB" id="1918502at2759"/>
<feature type="domain" description="DUF936" evidence="2">
    <location>
        <begin position="4"/>
        <end position="121"/>
    </location>
</feature>
<dbReference type="EMBL" id="JAMYWD010000002">
    <property type="protein sequence ID" value="KAJ4977652.1"/>
    <property type="molecule type" value="Genomic_DNA"/>
</dbReference>
<organism evidence="4 5">
    <name type="scientific">Protea cynaroides</name>
    <dbReference type="NCBI Taxonomy" id="273540"/>
    <lineage>
        <taxon>Eukaryota</taxon>
        <taxon>Viridiplantae</taxon>
        <taxon>Streptophyta</taxon>
        <taxon>Embryophyta</taxon>
        <taxon>Tracheophyta</taxon>
        <taxon>Spermatophyta</taxon>
        <taxon>Magnoliopsida</taxon>
        <taxon>Proteales</taxon>
        <taxon>Proteaceae</taxon>
        <taxon>Protea</taxon>
    </lineage>
</organism>
<gene>
    <name evidence="4" type="ORF">NE237_008432</name>
</gene>
<dbReference type="Proteomes" id="UP001141806">
    <property type="component" value="Unassembled WGS sequence"/>
</dbReference>
<feature type="domain" description="DUF6857" evidence="3">
    <location>
        <begin position="453"/>
        <end position="751"/>
    </location>
</feature>
<comment type="caution">
    <text evidence="4">The sequence shown here is derived from an EMBL/GenBank/DDBJ whole genome shotgun (WGS) entry which is preliminary data.</text>
</comment>
<dbReference type="Pfam" id="PF06075">
    <property type="entry name" value="DUF936"/>
    <property type="match status" value="1"/>
</dbReference>
<name>A0A9Q0QZN6_9MAGN</name>